<evidence type="ECO:0000313" key="4">
    <source>
        <dbReference type="EMBL" id="NLQ16444.1"/>
    </source>
</evidence>
<dbReference type="SUPFAM" id="SSF47616">
    <property type="entry name" value="GST C-terminal domain-like"/>
    <property type="match status" value="1"/>
</dbReference>
<dbReference type="PROSITE" id="PS50404">
    <property type="entry name" value="GST_NTER"/>
    <property type="match status" value="1"/>
</dbReference>
<dbReference type="InterPro" id="IPR034330">
    <property type="entry name" value="GST_Zeta_C"/>
</dbReference>
<sequence length="213" mass="24479">MQLYSYFRSSAAYRVRIALNLKEMPYEYIPVHLLNNGGEQHSSHYASLNPMKLLPTLVDKQTVLSQSLAIIEYLEEAYPDTISLLPDNPEERAQVRAISQMIACDVHPLNNLRVLQYLNQSFNVDDTQRQQWYIHWITVGFDALEKVLVKQPGKFCFGDTPSLADCCLVPQVYNAKRFNMSLDSYPHIESVYKHCKDHPAFIQAAPEQQPDMA</sequence>
<dbReference type="InterPro" id="IPR040079">
    <property type="entry name" value="Glutathione_S-Trfase"/>
</dbReference>
<dbReference type="Gene3D" id="1.20.1050.10">
    <property type="match status" value="1"/>
</dbReference>
<dbReference type="SFLD" id="SFLDS00019">
    <property type="entry name" value="Glutathione_Transferase_(cytos"/>
    <property type="match status" value="1"/>
</dbReference>
<feature type="domain" description="GST C-terminal" evidence="3">
    <location>
        <begin position="88"/>
        <end position="213"/>
    </location>
</feature>
<gene>
    <name evidence="4" type="primary">maiA</name>
    <name evidence="4" type="ORF">HGG82_02255</name>
</gene>
<dbReference type="PANTHER" id="PTHR42673:SF21">
    <property type="entry name" value="GLUTATHIONE S-TRANSFERASE YFCF"/>
    <property type="match status" value="1"/>
</dbReference>
<dbReference type="InterPro" id="IPR034333">
    <property type="entry name" value="GST_Zeta_N"/>
</dbReference>
<dbReference type="SFLD" id="SFLDG00358">
    <property type="entry name" value="Main_(cytGST)"/>
    <property type="match status" value="1"/>
</dbReference>
<dbReference type="CDD" id="cd03042">
    <property type="entry name" value="GST_N_Zeta"/>
    <property type="match status" value="1"/>
</dbReference>
<comment type="caution">
    <text evidence="4">The sequence shown here is derived from an EMBL/GenBank/DDBJ whole genome shotgun (WGS) entry which is preliminary data.</text>
</comment>
<dbReference type="GO" id="GO:0006749">
    <property type="term" value="P:glutathione metabolic process"/>
    <property type="evidence" value="ECO:0007669"/>
    <property type="project" value="TreeGrafter"/>
</dbReference>
<evidence type="ECO:0000256" key="1">
    <source>
        <dbReference type="ARBA" id="ARBA00010007"/>
    </source>
</evidence>
<dbReference type="EMBL" id="JABAEK010000002">
    <property type="protein sequence ID" value="NLQ16444.1"/>
    <property type="molecule type" value="Genomic_DNA"/>
</dbReference>
<dbReference type="GO" id="GO:0006559">
    <property type="term" value="P:L-phenylalanine catabolic process"/>
    <property type="evidence" value="ECO:0007669"/>
    <property type="project" value="TreeGrafter"/>
</dbReference>
<dbReference type="Proteomes" id="UP000586067">
    <property type="component" value="Unassembled WGS sequence"/>
</dbReference>
<feature type="domain" description="GST N-terminal" evidence="2">
    <location>
        <begin position="1"/>
        <end position="82"/>
    </location>
</feature>
<dbReference type="Gene3D" id="3.40.30.10">
    <property type="entry name" value="Glutaredoxin"/>
    <property type="match status" value="1"/>
</dbReference>
<evidence type="ECO:0000259" key="3">
    <source>
        <dbReference type="PROSITE" id="PS50405"/>
    </source>
</evidence>
<evidence type="ECO:0000313" key="5">
    <source>
        <dbReference type="Proteomes" id="UP000586067"/>
    </source>
</evidence>
<dbReference type="AlphaFoldDB" id="A0A847R6B3"/>
<proteinExistence type="inferred from homology"/>
<dbReference type="Pfam" id="PF13417">
    <property type="entry name" value="GST_N_3"/>
    <property type="match status" value="1"/>
</dbReference>
<keyword evidence="5" id="KW-1185">Reference proteome</keyword>
<dbReference type="InterPro" id="IPR036282">
    <property type="entry name" value="Glutathione-S-Trfase_C_sf"/>
</dbReference>
<dbReference type="NCBIfam" id="TIGR01262">
    <property type="entry name" value="maiA"/>
    <property type="match status" value="1"/>
</dbReference>
<dbReference type="Pfam" id="PF13410">
    <property type="entry name" value="GST_C_2"/>
    <property type="match status" value="1"/>
</dbReference>
<dbReference type="InterPro" id="IPR004045">
    <property type="entry name" value="Glutathione_S-Trfase_N"/>
</dbReference>
<evidence type="ECO:0000259" key="2">
    <source>
        <dbReference type="PROSITE" id="PS50404"/>
    </source>
</evidence>
<dbReference type="InterPro" id="IPR005955">
    <property type="entry name" value="GST_Zeta"/>
</dbReference>
<dbReference type="CDD" id="cd03191">
    <property type="entry name" value="GST_C_Zeta"/>
    <property type="match status" value="1"/>
</dbReference>
<dbReference type="PANTHER" id="PTHR42673">
    <property type="entry name" value="MALEYLACETOACETATE ISOMERASE"/>
    <property type="match status" value="1"/>
</dbReference>
<dbReference type="GO" id="GO:0005737">
    <property type="term" value="C:cytoplasm"/>
    <property type="evidence" value="ECO:0007669"/>
    <property type="project" value="InterPro"/>
</dbReference>
<dbReference type="PROSITE" id="PS50405">
    <property type="entry name" value="GST_CTER"/>
    <property type="match status" value="1"/>
</dbReference>
<comment type="similarity">
    <text evidence="1">Belongs to the GST superfamily. Zeta family.</text>
</comment>
<protein>
    <submittedName>
        <fullName evidence="4">Maleylacetoacetate isomerase</fullName>
        <ecNumber evidence="4">5.2.1.2</ecNumber>
    </submittedName>
</protein>
<dbReference type="EC" id="5.2.1.2" evidence="4"/>
<name>A0A847R6B3_9GAMM</name>
<organism evidence="4 5">
    <name type="scientific">Marinomonas profundi</name>
    <dbReference type="NCBI Taxonomy" id="2726122"/>
    <lineage>
        <taxon>Bacteria</taxon>
        <taxon>Pseudomonadati</taxon>
        <taxon>Pseudomonadota</taxon>
        <taxon>Gammaproteobacteria</taxon>
        <taxon>Oceanospirillales</taxon>
        <taxon>Oceanospirillaceae</taxon>
        <taxon>Marinomonas</taxon>
    </lineage>
</organism>
<keyword evidence="4" id="KW-0413">Isomerase</keyword>
<dbReference type="InterPro" id="IPR036249">
    <property type="entry name" value="Thioredoxin-like_sf"/>
</dbReference>
<reference evidence="4 5" key="1">
    <citation type="submission" date="2020-04" db="EMBL/GenBank/DDBJ databases">
        <title>Marinomonas sp. M1K-6 isolated from the deep seawater of the Mariana Trench.</title>
        <authorList>
            <person name="Li Y."/>
        </authorList>
    </citation>
    <scope>NUCLEOTIDE SEQUENCE [LARGE SCALE GENOMIC DNA]</scope>
    <source>
        <strain evidence="4 5">M1K-6</strain>
    </source>
</reference>
<dbReference type="GO" id="GO:0016034">
    <property type="term" value="F:maleylacetoacetate isomerase activity"/>
    <property type="evidence" value="ECO:0007669"/>
    <property type="project" value="UniProtKB-EC"/>
</dbReference>
<dbReference type="GO" id="GO:0004364">
    <property type="term" value="F:glutathione transferase activity"/>
    <property type="evidence" value="ECO:0007669"/>
    <property type="project" value="TreeGrafter"/>
</dbReference>
<dbReference type="SUPFAM" id="SSF52833">
    <property type="entry name" value="Thioredoxin-like"/>
    <property type="match status" value="1"/>
</dbReference>
<accession>A0A847R6B3</accession>
<dbReference type="InterPro" id="IPR010987">
    <property type="entry name" value="Glutathione-S-Trfase_C-like"/>
</dbReference>
<dbReference type="FunFam" id="1.20.1050.10:FF:000017">
    <property type="entry name" value="Maleylacetoacetate isomerase"/>
    <property type="match status" value="1"/>
</dbReference>